<gene>
    <name evidence="3" type="ORF">KUO17_17620</name>
</gene>
<proteinExistence type="predicted"/>
<evidence type="ECO:0000259" key="2">
    <source>
        <dbReference type="Pfam" id="PF03527"/>
    </source>
</evidence>
<dbReference type="RefSeq" id="WP_217976814.1">
    <property type="nucleotide sequence ID" value="NZ_JAHTBI010000060.1"/>
</dbReference>
<name>A0A9Q3AEL6_9PSED</name>
<sequence length="231" mass="26685">GRRLFKHSSAHYKPRREAGSQWNRNEHERKQRELGCGFTLYGWDGDHLAWESSPAQYEGGIGRTVHYLFEPGSFVPVAQAVRHEGIRLIAQPTYSQPYNIDDDPVWTFTPQAKPFNALAWYQCDHLGTPQELTDHFGQMAWTAQYKAWGEVKEQRSEWAQQQGVKNPIRFQGQYHDHETGLHYNRHRYYDPGVGRFISKDPISYAGGVNLYEYAANPTAWIDPNGLCSKKL</sequence>
<feature type="non-terminal residue" evidence="3">
    <location>
        <position position="1"/>
    </location>
</feature>
<feature type="region of interest" description="Disordered" evidence="1">
    <location>
        <begin position="1"/>
        <end position="26"/>
    </location>
</feature>
<evidence type="ECO:0000313" key="4">
    <source>
        <dbReference type="Proteomes" id="UP001106592"/>
    </source>
</evidence>
<reference evidence="3" key="2">
    <citation type="journal article" date="2023" name="Plant Pathol.">
        <title>Dismantling and reorganizing Pseudomonas marginalis sensu#lato.</title>
        <authorList>
            <person name="Sawada H."/>
            <person name="Fujikawa T."/>
            <person name="Satou M."/>
        </authorList>
    </citation>
    <scope>NUCLEOTIDE SEQUENCE</scope>
    <source>
        <strain evidence="3">MAFF 301350</strain>
    </source>
</reference>
<accession>A0A9Q3AEL6</accession>
<feature type="domain" description="RHS protein conserved region" evidence="2">
    <location>
        <begin position="120"/>
        <end position="155"/>
    </location>
</feature>
<dbReference type="InterPro" id="IPR022385">
    <property type="entry name" value="Rhs_assc_core"/>
</dbReference>
<reference evidence="3" key="1">
    <citation type="journal article" date="2022" name="Int. J. Syst. Evol. Microbiol.">
        <title>Pseudomonas aegrilactucae sp. nov. and Pseudomonas morbosilactucae sp. nov., pathogens causing bacterial rot of lettuce in Japan.</title>
        <authorList>
            <person name="Sawada H."/>
            <person name="Fujikawa T."/>
            <person name="Satou M."/>
        </authorList>
    </citation>
    <scope>NUCLEOTIDE SEQUENCE</scope>
    <source>
        <strain evidence="3">MAFF 301350</strain>
    </source>
</reference>
<protein>
    <submittedName>
        <fullName evidence="3">RHS domain-containing protein</fullName>
    </submittedName>
</protein>
<dbReference type="InterPro" id="IPR001826">
    <property type="entry name" value="RHS"/>
</dbReference>
<dbReference type="Proteomes" id="UP001106592">
    <property type="component" value="Unassembled WGS sequence"/>
</dbReference>
<evidence type="ECO:0000256" key="1">
    <source>
        <dbReference type="SAM" id="MobiDB-lite"/>
    </source>
</evidence>
<dbReference type="InterPro" id="IPR050708">
    <property type="entry name" value="T6SS_VgrG/RHS"/>
</dbReference>
<evidence type="ECO:0000313" key="3">
    <source>
        <dbReference type="EMBL" id="MBV6288825.1"/>
    </source>
</evidence>
<dbReference type="NCBIfam" id="TIGR03696">
    <property type="entry name" value="Rhs_assc_core"/>
    <property type="match status" value="1"/>
</dbReference>
<dbReference type="AlphaFoldDB" id="A0A9Q3AEL6"/>
<dbReference type="Pfam" id="PF03527">
    <property type="entry name" value="RHS"/>
    <property type="match status" value="1"/>
</dbReference>
<organism evidence="3 4">
    <name type="scientific">Pseudomonas aegrilactucae</name>
    <dbReference type="NCBI Taxonomy" id="2854028"/>
    <lineage>
        <taxon>Bacteria</taxon>
        <taxon>Pseudomonadati</taxon>
        <taxon>Pseudomonadota</taxon>
        <taxon>Gammaproteobacteria</taxon>
        <taxon>Pseudomonadales</taxon>
        <taxon>Pseudomonadaceae</taxon>
        <taxon>Pseudomonas</taxon>
    </lineage>
</organism>
<keyword evidence="4" id="KW-1185">Reference proteome</keyword>
<dbReference type="PANTHER" id="PTHR32305">
    <property type="match status" value="1"/>
</dbReference>
<comment type="caution">
    <text evidence="3">The sequence shown here is derived from an EMBL/GenBank/DDBJ whole genome shotgun (WGS) entry which is preliminary data.</text>
</comment>
<feature type="compositionally biased region" description="Basic residues" evidence="1">
    <location>
        <begin position="1"/>
        <end position="14"/>
    </location>
</feature>
<feature type="non-terminal residue" evidence="3">
    <location>
        <position position="231"/>
    </location>
</feature>
<dbReference type="PANTHER" id="PTHR32305:SF15">
    <property type="entry name" value="PROTEIN RHSA-RELATED"/>
    <property type="match status" value="1"/>
</dbReference>
<dbReference type="EMBL" id="JAHTBI010000060">
    <property type="protein sequence ID" value="MBV6288825.1"/>
    <property type="molecule type" value="Genomic_DNA"/>
</dbReference>